<dbReference type="PANTHER" id="PTHR42994">
    <property type="entry name" value="PEPTIDASE T"/>
    <property type="match status" value="1"/>
</dbReference>
<dbReference type="InterPro" id="IPR002933">
    <property type="entry name" value="Peptidase_M20"/>
</dbReference>
<evidence type="ECO:0000256" key="7">
    <source>
        <dbReference type="PIRNR" id="PIRNR001123"/>
    </source>
</evidence>
<dbReference type="InterPro" id="IPR010162">
    <property type="entry name" value="PepT-like"/>
</dbReference>
<dbReference type="PANTHER" id="PTHR42994:SF2">
    <property type="entry name" value="PEPTIDASE"/>
    <property type="match status" value="1"/>
</dbReference>
<dbReference type="AlphaFoldDB" id="A0A2K4ZNM9"/>
<dbReference type="SUPFAM" id="SSF53187">
    <property type="entry name" value="Zn-dependent exopeptidases"/>
    <property type="match status" value="1"/>
</dbReference>
<dbReference type="SUPFAM" id="SSF55031">
    <property type="entry name" value="Bacterial exopeptidase dimerisation domain"/>
    <property type="match status" value="1"/>
</dbReference>
<accession>A0A2K4ZNM9</accession>
<dbReference type="RefSeq" id="WP_103242056.1">
    <property type="nucleotide sequence ID" value="NZ_JANJZD010000041.1"/>
</dbReference>
<dbReference type="InterPro" id="IPR011650">
    <property type="entry name" value="Peptidase_M20_dimer"/>
</dbReference>
<evidence type="ECO:0000256" key="8">
    <source>
        <dbReference type="PIRSR" id="PIRSR001123-2"/>
    </source>
</evidence>
<keyword evidence="2" id="KW-0645">Protease</keyword>
<organism evidence="10 11">
    <name type="scientific">Acetatifactor muris</name>
    <dbReference type="NCBI Taxonomy" id="879566"/>
    <lineage>
        <taxon>Bacteria</taxon>
        <taxon>Bacillati</taxon>
        <taxon>Bacillota</taxon>
        <taxon>Clostridia</taxon>
        <taxon>Lachnospirales</taxon>
        <taxon>Lachnospiraceae</taxon>
        <taxon>Acetatifactor</taxon>
    </lineage>
</organism>
<dbReference type="Proteomes" id="UP000236311">
    <property type="component" value="Unassembled WGS sequence"/>
</dbReference>
<keyword evidence="4 10" id="KW-0378">Hydrolase</keyword>
<sequence>MKAVYEDAGKIFAELVEIDSPSLKEKKMAEHIREMFRRLGVELTEDDSAEVTGSDAGNLYGCVKGGKEGKPILLSAHMDTVMPAYGKKAIFGANGEVRSDGTTVLGADDLAGVTAIYEAVKYLRENQITHCDIELLFTTGEEIYGKGAKAFDYGRLNADRAYVLDLSGRIGDAAYAAPSILSFTACMEGKAAHAGFCPEEGVNAIAAASRVIASLRQGRIDEETTANIGMISGGRGINIVSPECVVRGEVRSLKHEKAVEFLREYREAFEKAAEESGGRLYWEESVDIRAYETGLDSQTVTAYRKAAEKAGIEARMVKTFGGSDENVYFQYGIEGIVMATSMNCVHSCREYTNIHEIVSVTEILIHLLTGENE</sequence>
<dbReference type="GO" id="GO:0008237">
    <property type="term" value="F:metallopeptidase activity"/>
    <property type="evidence" value="ECO:0007669"/>
    <property type="project" value="UniProtKB-KW"/>
</dbReference>
<evidence type="ECO:0000256" key="2">
    <source>
        <dbReference type="ARBA" id="ARBA00022670"/>
    </source>
</evidence>
<evidence type="ECO:0000256" key="5">
    <source>
        <dbReference type="ARBA" id="ARBA00022833"/>
    </source>
</evidence>
<comment type="cofactor">
    <cofactor evidence="1">
        <name>Zn(2+)</name>
        <dbReference type="ChEBI" id="CHEBI:29105"/>
    </cofactor>
</comment>
<evidence type="ECO:0000256" key="6">
    <source>
        <dbReference type="ARBA" id="ARBA00023049"/>
    </source>
</evidence>
<evidence type="ECO:0000313" key="10">
    <source>
        <dbReference type="EMBL" id="SOY32088.1"/>
    </source>
</evidence>
<gene>
    <name evidence="10" type="primary">pepT</name>
    <name evidence="10" type="ORF">AMURIS_04841</name>
</gene>
<feature type="domain" description="Peptidase M20 dimerisation" evidence="9">
    <location>
        <begin position="179"/>
        <end position="275"/>
    </location>
</feature>
<dbReference type="GO" id="GO:0046872">
    <property type="term" value="F:metal ion binding"/>
    <property type="evidence" value="ECO:0007669"/>
    <property type="project" value="UniProtKB-UniRule"/>
</dbReference>
<dbReference type="OrthoDB" id="9773892at2"/>
<keyword evidence="10" id="KW-0031">Aminopeptidase</keyword>
<reference evidence="10 11" key="1">
    <citation type="submission" date="2018-01" db="EMBL/GenBank/DDBJ databases">
        <authorList>
            <person name="Gaut B.S."/>
            <person name="Morton B.R."/>
            <person name="Clegg M.T."/>
            <person name="Duvall M.R."/>
        </authorList>
    </citation>
    <scope>NUCLEOTIDE SEQUENCE [LARGE SCALE GENOMIC DNA]</scope>
    <source>
        <strain evidence="10">GP69</strain>
    </source>
</reference>
<dbReference type="GO" id="GO:0045148">
    <property type="term" value="F:tripeptide aminopeptidase activity"/>
    <property type="evidence" value="ECO:0007669"/>
    <property type="project" value="UniProtKB-EC"/>
</dbReference>
<evidence type="ECO:0000259" key="9">
    <source>
        <dbReference type="Pfam" id="PF07687"/>
    </source>
</evidence>
<dbReference type="EC" id="3.4.11.4" evidence="10"/>
<evidence type="ECO:0000313" key="11">
    <source>
        <dbReference type="Proteomes" id="UP000236311"/>
    </source>
</evidence>
<dbReference type="InterPro" id="IPR008007">
    <property type="entry name" value="Peptidase_M42"/>
</dbReference>
<evidence type="ECO:0000256" key="1">
    <source>
        <dbReference type="ARBA" id="ARBA00001947"/>
    </source>
</evidence>
<dbReference type="EMBL" id="OFSM01000038">
    <property type="protein sequence ID" value="SOY32088.1"/>
    <property type="molecule type" value="Genomic_DNA"/>
</dbReference>
<feature type="binding site" evidence="8">
    <location>
        <position position="77"/>
    </location>
    <ligand>
        <name>Zn(2+)</name>
        <dbReference type="ChEBI" id="CHEBI:29105"/>
        <label>1</label>
    </ligand>
</feature>
<dbReference type="NCBIfam" id="TIGR01883">
    <property type="entry name" value="PepT-like"/>
    <property type="match status" value="1"/>
</dbReference>
<dbReference type="InterPro" id="IPR001261">
    <property type="entry name" value="ArgE/DapE_CS"/>
</dbReference>
<dbReference type="Pfam" id="PF01546">
    <property type="entry name" value="Peptidase_M20"/>
    <property type="match status" value="1"/>
</dbReference>
<dbReference type="PIRSF" id="PIRSF001123">
    <property type="entry name" value="PepA_GA"/>
    <property type="match status" value="1"/>
</dbReference>
<dbReference type="Gene3D" id="3.40.630.10">
    <property type="entry name" value="Zn peptidases"/>
    <property type="match status" value="1"/>
</dbReference>
<dbReference type="Pfam" id="PF07687">
    <property type="entry name" value="M20_dimer"/>
    <property type="match status" value="1"/>
</dbReference>
<evidence type="ECO:0000256" key="4">
    <source>
        <dbReference type="ARBA" id="ARBA00022801"/>
    </source>
</evidence>
<comment type="similarity">
    <text evidence="7">Belongs to the peptidase M42 family.</text>
</comment>
<keyword evidence="6" id="KW-0482">Metalloprotease</keyword>
<dbReference type="Gene3D" id="3.30.70.360">
    <property type="match status" value="1"/>
</dbReference>
<keyword evidence="3 8" id="KW-0479">Metal-binding</keyword>
<dbReference type="InterPro" id="IPR036264">
    <property type="entry name" value="Bact_exopeptidase_dim_dom"/>
</dbReference>
<keyword evidence="5" id="KW-0862">Zinc</keyword>
<proteinExistence type="inferred from homology"/>
<comment type="cofactor">
    <cofactor evidence="8">
        <name>a divalent metal cation</name>
        <dbReference type="ChEBI" id="CHEBI:60240"/>
    </cofactor>
    <text evidence="8">Binds 2 divalent metal cations per subunit.</text>
</comment>
<keyword evidence="11" id="KW-1185">Reference proteome</keyword>
<protein>
    <submittedName>
        <fullName evidence="10">Peptidase T</fullName>
        <ecNumber evidence="10">3.4.11.4</ecNumber>
    </submittedName>
</protein>
<dbReference type="PROSITE" id="PS00758">
    <property type="entry name" value="ARGE_DAPE_CPG2_1"/>
    <property type="match status" value="1"/>
</dbReference>
<dbReference type="GO" id="GO:0006508">
    <property type="term" value="P:proteolysis"/>
    <property type="evidence" value="ECO:0007669"/>
    <property type="project" value="UniProtKB-KW"/>
</dbReference>
<evidence type="ECO:0000256" key="3">
    <source>
        <dbReference type="ARBA" id="ARBA00022723"/>
    </source>
</evidence>
<name>A0A2K4ZNM9_9FIRM</name>